<comment type="caution">
    <text evidence="3">The sequence shown here is derived from an EMBL/GenBank/DDBJ whole genome shotgun (WGS) entry which is preliminary data.</text>
</comment>
<accession>A0ABV0ULL0</accession>
<dbReference type="PANTHER" id="PTHR14963">
    <property type="entry name" value="RHO GTPASE ACTIVATING PROTEIN 18,19-RELATED"/>
    <property type="match status" value="1"/>
</dbReference>
<sequence>MSLNNVSVVMAPSIFIFKGLRSKVTEQQELSMATDTANIVRLLIRYQNLLWTIPKFILNQVRQQNMVNQRKLYKERAVLKLLKKIAIDRPVDKTIPEESAQGLIRVQAPQFSKISMVIQLTEDLQAADVLTRFLSQDSSVSVKKDDLCLYESGGNIKERCLDGETYMKDLFQLNPAAEWVIKTAQR</sequence>
<feature type="domain" description="Rho-GAP" evidence="2">
    <location>
        <begin position="1"/>
        <end position="51"/>
    </location>
</feature>
<evidence type="ECO:0000313" key="3">
    <source>
        <dbReference type="EMBL" id="MEQ2246010.1"/>
    </source>
</evidence>
<dbReference type="PANTHER" id="PTHR14963:SF6">
    <property type="entry name" value="RHO GTPASE-ACTIVATING PROTEIN 18"/>
    <property type="match status" value="1"/>
</dbReference>
<dbReference type="Proteomes" id="UP001482620">
    <property type="component" value="Unassembled WGS sequence"/>
</dbReference>
<name>A0ABV0ULL0_9TELE</name>
<dbReference type="Gene3D" id="1.10.555.10">
    <property type="entry name" value="Rho GTPase activation protein"/>
    <property type="match status" value="1"/>
</dbReference>
<keyword evidence="1" id="KW-0343">GTPase activation</keyword>
<keyword evidence="4" id="KW-1185">Reference proteome</keyword>
<dbReference type="InterPro" id="IPR008936">
    <property type="entry name" value="Rho_GTPase_activation_prot"/>
</dbReference>
<dbReference type="EMBL" id="JAHRIQ010075449">
    <property type="protein sequence ID" value="MEQ2246010.1"/>
    <property type="molecule type" value="Genomic_DNA"/>
</dbReference>
<proteinExistence type="predicted"/>
<dbReference type="PROSITE" id="PS50238">
    <property type="entry name" value="RHOGAP"/>
    <property type="match status" value="1"/>
</dbReference>
<evidence type="ECO:0000256" key="1">
    <source>
        <dbReference type="ARBA" id="ARBA00022468"/>
    </source>
</evidence>
<evidence type="ECO:0000259" key="2">
    <source>
        <dbReference type="PROSITE" id="PS50238"/>
    </source>
</evidence>
<organism evidence="3 4">
    <name type="scientific">Ilyodon furcidens</name>
    <name type="common">goldbreast splitfin</name>
    <dbReference type="NCBI Taxonomy" id="33524"/>
    <lineage>
        <taxon>Eukaryota</taxon>
        <taxon>Metazoa</taxon>
        <taxon>Chordata</taxon>
        <taxon>Craniata</taxon>
        <taxon>Vertebrata</taxon>
        <taxon>Euteleostomi</taxon>
        <taxon>Actinopterygii</taxon>
        <taxon>Neopterygii</taxon>
        <taxon>Teleostei</taxon>
        <taxon>Neoteleostei</taxon>
        <taxon>Acanthomorphata</taxon>
        <taxon>Ovalentaria</taxon>
        <taxon>Atherinomorphae</taxon>
        <taxon>Cyprinodontiformes</taxon>
        <taxon>Goodeidae</taxon>
        <taxon>Ilyodon</taxon>
    </lineage>
</organism>
<dbReference type="InterPro" id="IPR057323">
    <property type="entry name" value="RHG40/28/18_ubiquitin"/>
</dbReference>
<reference evidence="3 4" key="1">
    <citation type="submission" date="2021-06" db="EMBL/GenBank/DDBJ databases">
        <authorList>
            <person name="Palmer J.M."/>
        </authorList>
    </citation>
    <scope>NUCLEOTIDE SEQUENCE [LARGE SCALE GENOMIC DNA]</scope>
    <source>
        <strain evidence="4">if_2019</strain>
        <tissue evidence="3">Muscle</tissue>
    </source>
</reference>
<evidence type="ECO:0000313" key="4">
    <source>
        <dbReference type="Proteomes" id="UP001482620"/>
    </source>
</evidence>
<protein>
    <recommendedName>
        <fullName evidence="2">Rho-GAP domain-containing protein</fullName>
    </recommendedName>
</protein>
<gene>
    <name evidence="3" type="ORF">ILYODFUR_033904</name>
</gene>
<dbReference type="InterPro" id="IPR000198">
    <property type="entry name" value="RhoGAP_dom"/>
</dbReference>
<dbReference type="Pfam" id="PF25442">
    <property type="entry name" value="Ubiquitin_RHG40_C"/>
    <property type="match status" value="1"/>
</dbReference>